<keyword evidence="10 15" id="KW-0560">Oxidoreductase</keyword>
<dbReference type="GO" id="GO:0008395">
    <property type="term" value="F:steroid hydroxylase activity"/>
    <property type="evidence" value="ECO:0007669"/>
    <property type="project" value="TreeGrafter"/>
</dbReference>
<evidence type="ECO:0000313" key="16">
    <source>
        <dbReference type="Proteomes" id="UP000504635"/>
    </source>
</evidence>
<dbReference type="PROSITE" id="PS00086">
    <property type="entry name" value="CYTOCHROME_P450"/>
    <property type="match status" value="1"/>
</dbReference>
<keyword evidence="7 14" id="KW-0479">Metal-binding</keyword>
<evidence type="ECO:0000313" key="17">
    <source>
        <dbReference type="RefSeq" id="XP_030764527.1"/>
    </source>
</evidence>
<accession>A0A6J2YMC0</accession>
<comment type="subcellular location">
    <subcellularLocation>
        <location evidence="4">Endoplasmic reticulum membrane</location>
        <topology evidence="4">Peripheral membrane protein</topology>
    </subcellularLocation>
    <subcellularLocation>
        <location evidence="3">Microsome membrane</location>
        <topology evidence="3">Peripheral membrane protein</topology>
    </subcellularLocation>
</comment>
<dbReference type="GO" id="GO:0020037">
    <property type="term" value="F:heme binding"/>
    <property type="evidence" value="ECO:0007669"/>
    <property type="project" value="InterPro"/>
</dbReference>
<dbReference type="KEGG" id="soy:115888817"/>
<dbReference type="RefSeq" id="XP_030764527.1">
    <property type="nucleotide sequence ID" value="XM_030908667.1"/>
</dbReference>
<dbReference type="SUPFAM" id="SSF48264">
    <property type="entry name" value="Cytochrome P450"/>
    <property type="match status" value="1"/>
</dbReference>
<comment type="function">
    <text evidence="2">May be involved in the metabolism of insect hormones and in the breakdown of synthetic insecticides.</text>
</comment>
<name>A0A6J2YMC0_SITOR</name>
<organism evidence="16 17">
    <name type="scientific">Sitophilus oryzae</name>
    <name type="common">Rice weevil</name>
    <name type="synonym">Curculio oryzae</name>
    <dbReference type="NCBI Taxonomy" id="7048"/>
    <lineage>
        <taxon>Eukaryota</taxon>
        <taxon>Metazoa</taxon>
        <taxon>Ecdysozoa</taxon>
        <taxon>Arthropoda</taxon>
        <taxon>Hexapoda</taxon>
        <taxon>Insecta</taxon>
        <taxon>Pterygota</taxon>
        <taxon>Neoptera</taxon>
        <taxon>Endopterygota</taxon>
        <taxon>Coleoptera</taxon>
        <taxon>Polyphaga</taxon>
        <taxon>Cucujiformia</taxon>
        <taxon>Curculionidae</taxon>
        <taxon>Dryophthorinae</taxon>
        <taxon>Sitophilus</taxon>
    </lineage>
</organism>
<reference evidence="17" key="1">
    <citation type="submission" date="2025-08" db="UniProtKB">
        <authorList>
            <consortium name="RefSeq"/>
        </authorList>
    </citation>
    <scope>IDENTIFICATION</scope>
    <source>
        <tissue evidence="17">Gonads</tissue>
    </source>
</reference>
<dbReference type="PRINTS" id="PR00463">
    <property type="entry name" value="EP450I"/>
</dbReference>
<dbReference type="OrthoDB" id="1055148at2759"/>
<dbReference type="GO" id="GO:0016712">
    <property type="term" value="F:oxidoreductase activity, acting on paired donors, with incorporation or reduction of molecular oxygen, reduced flavin or flavoprotein as one donor, and incorporation of one atom of oxygen"/>
    <property type="evidence" value="ECO:0007669"/>
    <property type="project" value="TreeGrafter"/>
</dbReference>
<evidence type="ECO:0000256" key="7">
    <source>
        <dbReference type="ARBA" id="ARBA00022723"/>
    </source>
</evidence>
<dbReference type="InterPro" id="IPR050182">
    <property type="entry name" value="Cytochrome_P450_fam2"/>
</dbReference>
<evidence type="ECO:0000256" key="3">
    <source>
        <dbReference type="ARBA" id="ARBA00004174"/>
    </source>
</evidence>
<evidence type="ECO:0000256" key="2">
    <source>
        <dbReference type="ARBA" id="ARBA00003690"/>
    </source>
</evidence>
<comment type="cofactor">
    <cofactor evidence="1 14">
        <name>heme</name>
        <dbReference type="ChEBI" id="CHEBI:30413"/>
    </cofactor>
</comment>
<dbReference type="InterPro" id="IPR002401">
    <property type="entry name" value="Cyt_P450_E_grp-I"/>
</dbReference>
<dbReference type="GO" id="GO:0005789">
    <property type="term" value="C:endoplasmic reticulum membrane"/>
    <property type="evidence" value="ECO:0007669"/>
    <property type="project" value="UniProtKB-SubCell"/>
</dbReference>
<evidence type="ECO:0000256" key="5">
    <source>
        <dbReference type="ARBA" id="ARBA00010617"/>
    </source>
</evidence>
<dbReference type="InterPro" id="IPR036396">
    <property type="entry name" value="Cyt_P450_sf"/>
</dbReference>
<keyword evidence="8" id="KW-0256">Endoplasmic reticulum</keyword>
<keyword evidence="6 14" id="KW-0349">Heme</keyword>
<keyword evidence="16" id="KW-1185">Reference proteome</keyword>
<dbReference type="FunFam" id="1.10.630.10:FF:000238">
    <property type="entry name" value="Cytochrome P450 2A6"/>
    <property type="match status" value="1"/>
</dbReference>
<evidence type="ECO:0000256" key="15">
    <source>
        <dbReference type="RuleBase" id="RU000461"/>
    </source>
</evidence>
<evidence type="ECO:0000256" key="13">
    <source>
        <dbReference type="ARBA" id="ARBA00023136"/>
    </source>
</evidence>
<dbReference type="Gene3D" id="1.10.630.10">
    <property type="entry name" value="Cytochrome P450"/>
    <property type="match status" value="1"/>
</dbReference>
<evidence type="ECO:0000256" key="8">
    <source>
        <dbReference type="ARBA" id="ARBA00022824"/>
    </source>
</evidence>
<evidence type="ECO:0000256" key="14">
    <source>
        <dbReference type="PIRSR" id="PIRSR602401-1"/>
    </source>
</evidence>
<evidence type="ECO:0000256" key="4">
    <source>
        <dbReference type="ARBA" id="ARBA00004406"/>
    </source>
</evidence>
<evidence type="ECO:0000256" key="10">
    <source>
        <dbReference type="ARBA" id="ARBA00023002"/>
    </source>
</evidence>
<evidence type="ECO:0000256" key="6">
    <source>
        <dbReference type="ARBA" id="ARBA00022617"/>
    </source>
</evidence>
<gene>
    <name evidence="17" type="primary">LOC115888817</name>
</gene>
<comment type="similarity">
    <text evidence="5 15">Belongs to the cytochrome P450 family.</text>
</comment>
<keyword evidence="11 14" id="KW-0408">Iron</keyword>
<evidence type="ECO:0000256" key="12">
    <source>
        <dbReference type="ARBA" id="ARBA00023033"/>
    </source>
</evidence>
<evidence type="ECO:0000256" key="9">
    <source>
        <dbReference type="ARBA" id="ARBA00022848"/>
    </source>
</evidence>
<protein>
    <submittedName>
        <fullName evidence="17">Methyl farnesoate epoxidase-like</fullName>
    </submittedName>
</protein>
<proteinExistence type="inferred from homology"/>
<sequence>MFFKYDIKRKRFDNDDKRLHKLLDMIRECFKIVDISGGIINQIPFLRYIAPSASGYNQIMSMLTNMWTFLGETIDDHKLSMQYTPRDLIDSFLQHTEKKTDESFTDQQLLSMCLDLFMAGAETTSNSLSFAFMYMILYPDVQKKVQQELDKKIGRDRWPTVEDKNNLKYTQAVLMEIQRRCNLAPMGVTHRTTKTTSLYGYTIPENAVILLNLYSIHMNLDYWKDPMKFKPERFLDESGNITVDENYYLPFGLGKRRCLGEGLAKTQIFLFFTCLLHNFTFEAVDGFYPCEEPYDGFALAPKPFKAKLIPRYT</sequence>
<dbReference type="InterPro" id="IPR001128">
    <property type="entry name" value="Cyt_P450"/>
</dbReference>
<dbReference type="GO" id="GO:0006082">
    <property type="term" value="P:organic acid metabolic process"/>
    <property type="evidence" value="ECO:0007669"/>
    <property type="project" value="TreeGrafter"/>
</dbReference>
<keyword evidence="9" id="KW-0492">Microsome</keyword>
<keyword evidence="12 15" id="KW-0503">Monooxygenase</keyword>
<dbReference type="GO" id="GO:0005506">
    <property type="term" value="F:iron ion binding"/>
    <property type="evidence" value="ECO:0007669"/>
    <property type="project" value="InterPro"/>
</dbReference>
<dbReference type="Pfam" id="PF00067">
    <property type="entry name" value="p450"/>
    <property type="match status" value="1"/>
</dbReference>
<evidence type="ECO:0000256" key="1">
    <source>
        <dbReference type="ARBA" id="ARBA00001971"/>
    </source>
</evidence>
<evidence type="ECO:0000256" key="11">
    <source>
        <dbReference type="ARBA" id="ARBA00023004"/>
    </source>
</evidence>
<feature type="binding site" description="axial binding residue" evidence="14">
    <location>
        <position position="258"/>
    </location>
    <ligand>
        <name>heme</name>
        <dbReference type="ChEBI" id="CHEBI:30413"/>
    </ligand>
    <ligandPart>
        <name>Fe</name>
        <dbReference type="ChEBI" id="CHEBI:18248"/>
    </ligandPart>
</feature>
<dbReference type="InParanoid" id="A0A6J2YMC0"/>
<dbReference type="PANTHER" id="PTHR24300">
    <property type="entry name" value="CYTOCHROME P450 508A4-RELATED"/>
    <property type="match status" value="1"/>
</dbReference>
<dbReference type="GO" id="GO:0006805">
    <property type="term" value="P:xenobiotic metabolic process"/>
    <property type="evidence" value="ECO:0007669"/>
    <property type="project" value="TreeGrafter"/>
</dbReference>
<dbReference type="AlphaFoldDB" id="A0A6J2YMC0"/>
<dbReference type="GeneID" id="115888817"/>
<keyword evidence="13" id="KW-0472">Membrane</keyword>
<dbReference type="InterPro" id="IPR017972">
    <property type="entry name" value="Cyt_P450_CS"/>
</dbReference>
<dbReference type="Proteomes" id="UP000504635">
    <property type="component" value="Unplaced"/>
</dbReference>
<dbReference type="PRINTS" id="PR00385">
    <property type="entry name" value="P450"/>
</dbReference>
<dbReference type="PANTHER" id="PTHR24300:SF376">
    <property type="entry name" value="CYTOCHROME P450 15A1"/>
    <property type="match status" value="1"/>
</dbReference>